<keyword evidence="2" id="KW-1185">Reference proteome</keyword>
<organism evidence="1 2">
    <name type="scientific">Echinococcus multilocularis</name>
    <name type="common">Fox tapeworm</name>
    <dbReference type="NCBI Taxonomy" id="6211"/>
    <lineage>
        <taxon>Eukaryota</taxon>
        <taxon>Metazoa</taxon>
        <taxon>Spiralia</taxon>
        <taxon>Lophotrochozoa</taxon>
        <taxon>Platyhelminthes</taxon>
        <taxon>Cestoda</taxon>
        <taxon>Eucestoda</taxon>
        <taxon>Cyclophyllidea</taxon>
        <taxon>Taeniidae</taxon>
        <taxon>Echinococcus</taxon>
    </lineage>
</organism>
<dbReference type="EMBL" id="LN902842">
    <property type="protein sequence ID" value="CDS41962.1"/>
    <property type="molecule type" value="Genomic_DNA"/>
</dbReference>
<protein>
    <submittedName>
        <fullName evidence="1">Expressed protein</fullName>
    </submittedName>
</protein>
<reference evidence="1" key="2">
    <citation type="submission" date="2015-11" db="EMBL/GenBank/DDBJ databases">
        <authorList>
            <person name="Zhang Y."/>
            <person name="Guo Z."/>
        </authorList>
    </citation>
    <scope>NUCLEOTIDE SEQUENCE</scope>
</reference>
<evidence type="ECO:0000313" key="1">
    <source>
        <dbReference type="EMBL" id="CDS41962.1"/>
    </source>
</evidence>
<reference evidence="1" key="1">
    <citation type="journal article" date="2013" name="Nature">
        <title>The genomes of four tapeworm species reveal adaptations to parasitism.</title>
        <authorList>
            <person name="Tsai I.J."/>
            <person name="Zarowiecki M."/>
            <person name="Holroyd N."/>
            <person name="Garciarrubio A."/>
            <person name="Sanchez-Flores A."/>
            <person name="Brooks K.L."/>
            <person name="Tracey A."/>
            <person name="Bobes R.J."/>
            <person name="Fragoso G."/>
            <person name="Sciutto E."/>
            <person name="Aslett M."/>
            <person name="Beasley H."/>
            <person name="Bennett H.M."/>
            <person name="Cai J."/>
            <person name="Camicia F."/>
            <person name="Clark R."/>
            <person name="Cucher M."/>
            <person name="De Silva N."/>
            <person name="Day T.A."/>
            <person name="Deplazes P."/>
            <person name="Estrada K."/>
            <person name="Fernandez C."/>
            <person name="Holland P.W."/>
            <person name="Hou J."/>
            <person name="Hu S."/>
            <person name="Huckvale T."/>
            <person name="Hung S.S."/>
            <person name="Kamenetzky L."/>
            <person name="Keane J.A."/>
            <person name="Kiss F."/>
            <person name="Koziol U."/>
            <person name="Lambert O."/>
            <person name="Liu K."/>
            <person name="Luo X."/>
            <person name="Luo Y."/>
            <person name="Macchiaroli N."/>
            <person name="Nichol S."/>
            <person name="Paps J."/>
            <person name="Parkinson J."/>
            <person name="Pouchkina-Stantcheva N."/>
            <person name="Riddiford N."/>
            <person name="Rosenzvit M."/>
            <person name="Salinas G."/>
            <person name="Wasmuth J.D."/>
            <person name="Zamanian M."/>
            <person name="Zheng Y."/>
            <person name="Cai X."/>
            <person name="Soberon X."/>
            <person name="Olson P.D."/>
            <person name="Laclette J.P."/>
            <person name="Brehm K."/>
            <person name="Berriman M."/>
            <person name="Garciarrubio A."/>
            <person name="Bobes R.J."/>
            <person name="Fragoso G."/>
            <person name="Sanchez-Flores A."/>
            <person name="Estrada K."/>
            <person name="Cevallos M.A."/>
            <person name="Morett E."/>
            <person name="Gonzalez V."/>
            <person name="Portillo T."/>
            <person name="Ochoa-Leyva A."/>
            <person name="Jose M.V."/>
            <person name="Sciutto E."/>
            <person name="Landa A."/>
            <person name="Jimenez L."/>
            <person name="Valdes V."/>
            <person name="Carrero J.C."/>
            <person name="Larralde C."/>
            <person name="Morales-Montor J."/>
            <person name="Limon-Lason J."/>
            <person name="Soberon X."/>
            <person name="Laclette J.P."/>
        </authorList>
    </citation>
    <scope>NUCLEOTIDE SEQUENCE [LARGE SCALE GENOMIC DNA]</scope>
</reference>
<dbReference type="AlphaFoldDB" id="A0A068YID3"/>
<proteinExistence type="predicted"/>
<accession>A0A068YID3</accession>
<name>A0A068YID3_ECHMU</name>
<gene>
    <name evidence="1" type="ORF">EmuJ_000965500</name>
</gene>
<evidence type="ECO:0000313" key="2">
    <source>
        <dbReference type="Proteomes" id="UP000017246"/>
    </source>
</evidence>
<dbReference type="Proteomes" id="UP000017246">
    <property type="component" value="Unassembled WGS sequence"/>
</dbReference>
<sequence>MLNFLRLELTMTDVDRTSRMLTVAHMADKMATKKPTRIIMRIKNNNNAYIYLISGTKIVPEHMTVNGKTRMYLLFLTPFILLANLEWEEKYQ</sequence>